<dbReference type="SMART" id="SM00028">
    <property type="entry name" value="TPR"/>
    <property type="match status" value="8"/>
</dbReference>
<protein>
    <submittedName>
        <fullName evidence="5">LAFE_0G18888g1_1</fullName>
    </submittedName>
</protein>
<dbReference type="Proteomes" id="UP000190831">
    <property type="component" value="Chromosome G"/>
</dbReference>
<accession>A0A1G4MJ04</accession>
<name>A0A1G4MJ04_LACFM</name>
<dbReference type="GO" id="GO:0000993">
    <property type="term" value="F:RNA polymerase II complex binding"/>
    <property type="evidence" value="ECO:0007669"/>
    <property type="project" value="TreeGrafter"/>
</dbReference>
<dbReference type="EMBL" id="LT598486">
    <property type="protein sequence ID" value="SCW03818.1"/>
    <property type="molecule type" value="Genomic_DNA"/>
</dbReference>
<dbReference type="AlphaFoldDB" id="A0A1G4MJ04"/>
<dbReference type="InterPro" id="IPR011990">
    <property type="entry name" value="TPR-like_helical_dom_sf"/>
</dbReference>
<dbReference type="PANTHER" id="PTHR14027">
    <property type="entry name" value="RNA POLYMERASE-ASSOCIATED PROTEIN CTR9"/>
    <property type="match status" value="1"/>
</dbReference>
<proteinExistence type="predicted"/>
<dbReference type="PROSITE" id="PS50005">
    <property type="entry name" value="TPR"/>
    <property type="match status" value="3"/>
</dbReference>
<dbReference type="GO" id="GO:0016593">
    <property type="term" value="C:Cdc73/Paf1 complex"/>
    <property type="evidence" value="ECO:0007669"/>
    <property type="project" value="TreeGrafter"/>
</dbReference>
<dbReference type="Pfam" id="PF13181">
    <property type="entry name" value="TPR_8"/>
    <property type="match status" value="1"/>
</dbReference>
<dbReference type="PANTHER" id="PTHR14027:SF2">
    <property type="entry name" value="RNA POLYMERASE-ASSOCIATED PROTEIN CTR9 HOMOLOG"/>
    <property type="match status" value="1"/>
</dbReference>
<evidence type="ECO:0000313" key="6">
    <source>
        <dbReference type="Proteomes" id="UP000190831"/>
    </source>
</evidence>
<feature type="compositionally biased region" description="Basic residues" evidence="4">
    <location>
        <begin position="993"/>
        <end position="1004"/>
    </location>
</feature>
<dbReference type="STRING" id="4955.A0A1G4MJ04"/>
<evidence type="ECO:0000256" key="3">
    <source>
        <dbReference type="PROSITE-ProRule" id="PRU00339"/>
    </source>
</evidence>
<dbReference type="InterPro" id="IPR019734">
    <property type="entry name" value="TPR_rpt"/>
</dbReference>
<dbReference type="GO" id="GO:0006355">
    <property type="term" value="P:regulation of DNA-templated transcription"/>
    <property type="evidence" value="ECO:0007669"/>
    <property type="project" value="InterPro"/>
</dbReference>
<feature type="repeat" description="TPR" evidence="3">
    <location>
        <begin position="338"/>
        <end position="371"/>
    </location>
</feature>
<dbReference type="InterPro" id="IPR031101">
    <property type="entry name" value="Ctr9"/>
</dbReference>
<feature type="repeat" description="TPR" evidence="3">
    <location>
        <begin position="218"/>
        <end position="251"/>
    </location>
</feature>
<dbReference type="Pfam" id="PF12895">
    <property type="entry name" value="ANAPC3"/>
    <property type="match status" value="1"/>
</dbReference>
<dbReference type="Gene3D" id="1.25.40.10">
    <property type="entry name" value="Tetratricopeptide repeat domain"/>
    <property type="match status" value="4"/>
</dbReference>
<evidence type="ECO:0000256" key="4">
    <source>
        <dbReference type="SAM" id="MobiDB-lite"/>
    </source>
</evidence>
<evidence type="ECO:0000256" key="1">
    <source>
        <dbReference type="ARBA" id="ARBA00022737"/>
    </source>
</evidence>
<dbReference type="GO" id="GO:0006368">
    <property type="term" value="P:transcription elongation by RNA polymerase II"/>
    <property type="evidence" value="ECO:0007669"/>
    <property type="project" value="TreeGrafter"/>
</dbReference>
<dbReference type="OMA" id="EHWLTIA"/>
<dbReference type="SUPFAM" id="SSF81901">
    <property type="entry name" value="HCP-like"/>
    <property type="match status" value="1"/>
</dbReference>
<reference evidence="5 6" key="1">
    <citation type="submission" date="2016-03" db="EMBL/GenBank/DDBJ databases">
        <authorList>
            <person name="Devillers H."/>
        </authorList>
    </citation>
    <scope>NUCLEOTIDE SEQUENCE [LARGE SCALE GENOMIC DNA]</scope>
    <source>
        <strain evidence="5">CBS 6772</strain>
    </source>
</reference>
<dbReference type="OrthoDB" id="343875at2759"/>
<feature type="region of interest" description="Disordered" evidence="4">
    <location>
        <begin position="969"/>
        <end position="1081"/>
    </location>
</feature>
<keyword evidence="1" id="KW-0677">Repeat</keyword>
<dbReference type="SUPFAM" id="SSF48452">
    <property type="entry name" value="TPR-like"/>
    <property type="match status" value="2"/>
</dbReference>
<keyword evidence="6" id="KW-1185">Reference proteome</keyword>
<gene>
    <name evidence="5" type="ORF">LAFE_0G18888G</name>
</gene>
<evidence type="ECO:0000256" key="2">
    <source>
        <dbReference type="ARBA" id="ARBA00022803"/>
    </source>
</evidence>
<organism evidence="5 6">
    <name type="scientific">Lachancea fermentati</name>
    <name type="common">Zygosaccharomyces fermentati</name>
    <dbReference type="NCBI Taxonomy" id="4955"/>
    <lineage>
        <taxon>Eukaryota</taxon>
        <taxon>Fungi</taxon>
        <taxon>Dikarya</taxon>
        <taxon>Ascomycota</taxon>
        <taxon>Saccharomycotina</taxon>
        <taxon>Saccharomycetes</taxon>
        <taxon>Saccharomycetales</taxon>
        <taxon>Saccharomycetaceae</taxon>
        <taxon>Lachancea</taxon>
    </lineage>
</organism>
<feature type="repeat" description="TPR" evidence="3">
    <location>
        <begin position="736"/>
        <end position="769"/>
    </location>
</feature>
<keyword evidence="2 3" id="KW-0802">TPR repeat</keyword>
<evidence type="ECO:0000313" key="5">
    <source>
        <dbReference type="EMBL" id="SCW03818.1"/>
    </source>
</evidence>
<sequence length="1081" mass="123714">MEQAMQAVPYPEVSWPGSIDIPLKASEEVVSIDLQNDLPEDPGDLRTLLVEENSDKEHWLTIAIAYCNQGKLDECISLIQMALDVFQGPQSSSLHTFLTWAYLKLAKEYSPDSQTRDAHLNKAESHLKDAIVYDPTWIGNMLATIDLYYQQRQYDKALETSDLFVKGIHAEDVRNGRQPKANVMFLLLRAKLLYQKKNYTGCLRLFQELLVLNPMLQPDPRIGIGMCFWQLKDYKMAITSWKRSLEVNPGNSNTNILVLLGEFHSSLSNSEDDDDFKLNYSKALTDLNNIYSDNRENPVLLVLFQSYLYFKGGYQKVIDLYEKRIIVKSQLVADTVLSESAFWCGRAYYSLGEFRKAFLLFQESIKQNEDNLLAKFGLGQTQIQNKLVEEGILTFENLYKTHESIQELNYILGLLYASKCLDSALWSPLPHTDQQVILNKAINFLEKYIKLTKAKKNQRVILRAYLTLSELFELQNSYKQSLEYLSKAVEQIGFAGDIDVPVEILNNLGCFHFINGDLGEAIKLFEVAGNTKEKNQSGNSFLITVEYNTARVLESSEAKTSEDIYRKILSAHPEYVYAKVRLLYLKFTSANSKELSQEISNLIARHGSNLEVRSFYSWYLKHSADPKTNEKGENLETNHNRDTLLKFNSHDSYALISLANLYITIARDNKKSSSPKDQEKCKQSFIKAIQLFQKVLQLDPYNIFAAQGLAIVFAENKRLGPSLEIFRKVRDSLDEEAVHINLGHCLLEMHEYSKAIENYDIALKRFDREGNKSHILNLLGKAWYLRGVKEKSLECFKKSLIYAKQSMELECNKERSKMLDAVTFNVALLEFQVAETLRRSLPKTRTLQDLRKAASGLDSALDLLRGLIDRKTGIVPIEELEQRLQLGETTMKSALERCIQEQKDYESEAAEKLEKARKLMEETEQKELQQLKLLEEQERAKKQKQAEEFRKLQEEARKLMEERAEMDNLINEKDENGMLSGDDDVNEDAAEKPKKKKKRAKRVKKDQDDDAPKRRKRSKKPVIGDDDEDNSDSNEVPPLSKEFIDDSDEEIGEGPKSMSGGDGEASAVATPKNSDGENDLF</sequence>